<evidence type="ECO:0000256" key="2">
    <source>
        <dbReference type="ARBA" id="ARBA00022741"/>
    </source>
</evidence>
<name>A0ABY8WQ53_9ACTN</name>
<dbReference type="InterPro" id="IPR003593">
    <property type="entry name" value="AAA+_ATPase"/>
</dbReference>
<proteinExistence type="predicted"/>
<feature type="domain" description="ABC transporter" evidence="4">
    <location>
        <begin position="8"/>
        <end position="238"/>
    </location>
</feature>
<keyword evidence="2" id="KW-0547">Nucleotide-binding</keyword>
<dbReference type="Proteomes" id="UP001240150">
    <property type="component" value="Chromosome"/>
</dbReference>
<dbReference type="InterPro" id="IPR017871">
    <property type="entry name" value="ABC_transporter-like_CS"/>
</dbReference>
<dbReference type="SUPFAM" id="SSF52540">
    <property type="entry name" value="P-loop containing nucleoside triphosphate hydrolases"/>
    <property type="match status" value="1"/>
</dbReference>
<evidence type="ECO:0000256" key="3">
    <source>
        <dbReference type="ARBA" id="ARBA00022840"/>
    </source>
</evidence>
<accession>A0ABY8WQ53</accession>
<dbReference type="RefSeq" id="WP_284920079.1">
    <property type="nucleotide sequence ID" value="NZ_CP126980.1"/>
</dbReference>
<evidence type="ECO:0000259" key="4">
    <source>
        <dbReference type="PROSITE" id="PS50893"/>
    </source>
</evidence>
<sequence>MATTRPVLDVRDLTKVYGEGETAVRALDGVSLRVARGDYLAIMGSSGSGKSTLMNILGCLDVPTSGRYLLDGVDVSRLSDGQLALVRNRLIGFVFQAFNLIPRTSAVANVELPLAYSGMRAAERRRRAMFALDVVGLADRAEHEPNQLSGGQQQRVAVARALVTEPALLLADEPTGNLDSHATEEVLQVFDDLNAAGRTIVLITHEDEVGARADRLIKLFDGRITSDVRQDHTARHAA</sequence>
<dbReference type="PROSITE" id="PS00211">
    <property type="entry name" value="ABC_TRANSPORTER_1"/>
    <property type="match status" value="1"/>
</dbReference>
<dbReference type="Gene3D" id="3.40.50.300">
    <property type="entry name" value="P-loop containing nucleotide triphosphate hydrolases"/>
    <property type="match status" value="1"/>
</dbReference>
<dbReference type="PANTHER" id="PTHR24220:SF86">
    <property type="entry name" value="ABC TRANSPORTER ABCH.1"/>
    <property type="match status" value="1"/>
</dbReference>
<dbReference type="InterPro" id="IPR017911">
    <property type="entry name" value="MacB-like_ATP-bd"/>
</dbReference>
<dbReference type="GO" id="GO:0005524">
    <property type="term" value="F:ATP binding"/>
    <property type="evidence" value="ECO:0007669"/>
    <property type="project" value="UniProtKB-KW"/>
</dbReference>
<evidence type="ECO:0000256" key="1">
    <source>
        <dbReference type="ARBA" id="ARBA00022448"/>
    </source>
</evidence>
<gene>
    <name evidence="5" type="ORF">ACTOB_002307</name>
</gene>
<dbReference type="SMART" id="SM00382">
    <property type="entry name" value="AAA"/>
    <property type="match status" value="1"/>
</dbReference>
<keyword evidence="1" id="KW-0813">Transport</keyword>
<dbReference type="PROSITE" id="PS50893">
    <property type="entry name" value="ABC_TRANSPORTER_2"/>
    <property type="match status" value="1"/>
</dbReference>
<organism evidence="5 6">
    <name type="scientific">Actinoplanes oblitus</name>
    <dbReference type="NCBI Taxonomy" id="3040509"/>
    <lineage>
        <taxon>Bacteria</taxon>
        <taxon>Bacillati</taxon>
        <taxon>Actinomycetota</taxon>
        <taxon>Actinomycetes</taxon>
        <taxon>Micromonosporales</taxon>
        <taxon>Micromonosporaceae</taxon>
        <taxon>Actinoplanes</taxon>
    </lineage>
</organism>
<evidence type="ECO:0000313" key="5">
    <source>
        <dbReference type="EMBL" id="WIM98698.1"/>
    </source>
</evidence>
<keyword evidence="3 5" id="KW-0067">ATP-binding</keyword>
<protein>
    <submittedName>
        <fullName evidence="5">ABC transporter ATP-binding protein</fullName>
    </submittedName>
</protein>
<dbReference type="CDD" id="cd03255">
    <property type="entry name" value="ABC_MJ0796_LolCDE_FtsE"/>
    <property type="match status" value="1"/>
</dbReference>
<evidence type="ECO:0000313" key="6">
    <source>
        <dbReference type="Proteomes" id="UP001240150"/>
    </source>
</evidence>
<dbReference type="InterPro" id="IPR003439">
    <property type="entry name" value="ABC_transporter-like_ATP-bd"/>
</dbReference>
<dbReference type="InterPro" id="IPR015854">
    <property type="entry name" value="ABC_transpr_LolD-like"/>
</dbReference>
<keyword evidence="6" id="KW-1185">Reference proteome</keyword>
<dbReference type="PANTHER" id="PTHR24220">
    <property type="entry name" value="IMPORT ATP-BINDING PROTEIN"/>
    <property type="match status" value="1"/>
</dbReference>
<reference evidence="5 6" key="1">
    <citation type="submission" date="2023-06" db="EMBL/GenBank/DDBJ databases">
        <authorList>
            <person name="Yushchuk O."/>
            <person name="Binda E."/>
            <person name="Ruckert-Reed C."/>
            <person name="Fedorenko V."/>
            <person name="Kalinowski J."/>
            <person name="Marinelli F."/>
        </authorList>
    </citation>
    <scope>NUCLEOTIDE SEQUENCE [LARGE SCALE GENOMIC DNA]</scope>
    <source>
        <strain evidence="5 6">NRRL 3884</strain>
    </source>
</reference>
<dbReference type="InterPro" id="IPR027417">
    <property type="entry name" value="P-loop_NTPase"/>
</dbReference>
<dbReference type="Pfam" id="PF00005">
    <property type="entry name" value="ABC_tran"/>
    <property type="match status" value="1"/>
</dbReference>
<dbReference type="EMBL" id="CP126980">
    <property type="protein sequence ID" value="WIM98698.1"/>
    <property type="molecule type" value="Genomic_DNA"/>
</dbReference>